<accession>A0A1F6U2R1</accession>
<dbReference type="Gene3D" id="1.10.150.650">
    <property type="match status" value="1"/>
</dbReference>
<dbReference type="EMBL" id="MFTC01000035">
    <property type="protein sequence ID" value="OGI51674.1"/>
    <property type="molecule type" value="Genomic_DNA"/>
</dbReference>
<evidence type="ECO:0000313" key="3">
    <source>
        <dbReference type="Proteomes" id="UP000179037"/>
    </source>
</evidence>
<evidence type="ECO:0000259" key="1">
    <source>
        <dbReference type="SMART" id="SM00481"/>
    </source>
</evidence>
<dbReference type="STRING" id="1817768.A3A87_00365"/>
<dbReference type="PANTHER" id="PTHR42924">
    <property type="entry name" value="EXONUCLEASE"/>
    <property type="match status" value="1"/>
</dbReference>
<dbReference type="Proteomes" id="UP000179037">
    <property type="component" value="Unassembled WGS sequence"/>
</dbReference>
<dbReference type="AlphaFoldDB" id="A0A1F6U2R1"/>
<organism evidence="2 3">
    <name type="scientific">Candidatus Muproteobacteria bacterium RIFCSPLOWO2_01_FULL_60_18</name>
    <dbReference type="NCBI Taxonomy" id="1817768"/>
    <lineage>
        <taxon>Bacteria</taxon>
        <taxon>Pseudomonadati</taxon>
        <taxon>Pseudomonadota</taxon>
        <taxon>Candidatus Muproteobacteria</taxon>
    </lineage>
</organism>
<feature type="domain" description="Polymerase/histidinol phosphatase N-terminal" evidence="1">
    <location>
        <begin position="16"/>
        <end position="81"/>
    </location>
</feature>
<dbReference type="PANTHER" id="PTHR42924:SF3">
    <property type="entry name" value="POLYMERASE_HISTIDINOL PHOSPHATASE N-TERMINAL DOMAIN-CONTAINING PROTEIN"/>
    <property type="match status" value="1"/>
</dbReference>
<dbReference type="GO" id="GO:0035312">
    <property type="term" value="F:5'-3' DNA exonuclease activity"/>
    <property type="evidence" value="ECO:0007669"/>
    <property type="project" value="TreeGrafter"/>
</dbReference>
<dbReference type="Gene3D" id="3.20.20.140">
    <property type="entry name" value="Metal-dependent hydrolases"/>
    <property type="match status" value="1"/>
</dbReference>
<dbReference type="CDD" id="cd07438">
    <property type="entry name" value="PHP_HisPPase_AMP"/>
    <property type="match status" value="1"/>
</dbReference>
<dbReference type="SUPFAM" id="SSF89550">
    <property type="entry name" value="PHP domain-like"/>
    <property type="match status" value="1"/>
</dbReference>
<proteinExistence type="predicted"/>
<reference evidence="2 3" key="1">
    <citation type="journal article" date="2016" name="Nat. Commun.">
        <title>Thousands of microbial genomes shed light on interconnected biogeochemical processes in an aquifer system.</title>
        <authorList>
            <person name="Anantharaman K."/>
            <person name="Brown C.T."/>
            <person name="Hug L.A."/>
            <person name="Sharon I."/>
            <person name="Castelle C.J."/>
            <person name="Probst A.J."/>
            <person name="Thomas B.C."/>
            <person name="Singh A."/>
            <person name="Wilkins M.J."/>
            <person name="Karaoz U."/>
            <person name="Brodie E.L."/>
            <person name="Williams K.H."/>
            <person name="Hubbard S.S."/>
            <person name="Banfield J.F."/>
        </authorList>
    </citation>
    <scope>NUCLEOTIDE SEQUENCE [LARGE SCALE GENOMIC DNA]</scope>
</reference>
<dbReference type="Pfam" id="PF02811">
    <property type="entry name" value="PHP"/>
    <property type="match status" value="1"/>
</dbReference>
<dbReference type="InterPro" id="IPR003141">
    <property type="entry name" value="Pol/His_phosphatase_N"/>
</dbReference>
<dbReference type="GO" id="GO:0004534">
    <property type="term" value="F:5'-3' RNA exonuclease activity"/>
    <property type="evidence" value="ECO:0007669"/>
    <property type="project" value="TreeGrafter"/>
</dbReference>
<dbReference type="InterPro" id="IPR052018">
    <property type="entry name" value="PHP_domain"/>
</dbReference>
<protein>
    <submittedName>
        <fullName evidence="2">Phosphatase</fullName>
    </submittedName>
</protein>
<gene>
    <name evidence="2" type="ORF">A3A87_00365</name>
</gene>
<dbReference type="InterPro" id="IPR016195">
    <property type="entry name" value="Pol/histidinol_Pase-like"/>
</dbReference>
<dbReference type="SMART" id="SM00481">
    <property type="entry name" value="POLIIIAc"/>
    <property type="match status" value="1"/>
</dbReference>
<evidence type="ECO:0000313" key="2">
    <source>
        <dbReference type="EMBL" id="OGI51674.1"/>
    </source>
</evidence>
<sequence length="303" mass="33248">MSDSNFVPVSIPSHGYDMHTHSLRSDGTLTPSELVQRAYAAGVRVLALTDHDVTDGIAEAQVAACRLGIRLIAGVEVSVTWQSQTLHIVGLNISPDRSELQQGLARLREFRQWRAEEIGRRLRKKRIEGAYEGAARLARGTIISRTHFARFLVDQGYVRGPQQAFRQFLARGQAGHVPGRWAALEEAVQWIVSAGGRAVVAHPARYKLSAGKLRQLLGEFRECGGAAIEVISGSHTPDANRHFAGIAREHGFLASAGSDYHGPQKTWMDLGRLPALPDGCVPVWQDWERSGLRAEDLVLSPQS</sequence>
<comment type="caution">
    <text evidence="2">The sequence shown here is derived from an EMBL/GenBank/DDBJ whole genome shotgun (WGS) entry which is preliminary data.</text>
</comment>
<name>A0A1F6U2R1_9PROT</name>
<dbReference type="InterPro" id="IPR004013">
    <property type="entry name" value="PHP_dom"/>
</dbReference>